<dbReference type="Pfam" id="PF12819">
    <property type="entry name" value="Malectin_like"/>
    <property type="match status" value="1"/>
</dbReference>
<gene>
    <name evidence="4" type="ORF">C2S53_001401</name>
</gene>
<accession>A0AAD4J2X8</accession>
<evidence type="ECO:0000313" key="4">
    <source>
        <dbReference type="EMBL" id="KAH6825964.1"/>
    </source>
</evidence>
<dbReference type="InterPro" id="IPR024788">
    <property type="entry name" value="Malectin-like_Carb-bd_dom"/>
</dbReference>
<dbReference type="Gene3D" id="2.60.120.430">
    <property type="entry name" value="Galactose-binding lectin"/>
    <property type="match status" value="1"/>
</dbReference>
<organism evidence="4 5">
    <name type="scientific">Perilla frutescens var. hirtella</name>
    <name type="common">Perilla citriodora</name>
    <name type="synonym">Perilla setoyensis</name>
    <dbReference type="NCBI Taxonomy" id="608512"/>
    <lineage>
        <taxon>Eukaryota</taxon>
        <taxon>Viridiplantae</taxon>
        <taxon>Streptophyta</taxon>
        <taxon>Embryophyta</taxon>
        <taxon>Tracheophyta</taxon>
        <taxon>Spermatophyta</taxon>
        <taxon>Magnoliopsida</taxon>
        <taxon>eudicotyledons</taxon>
        <taxon>Gunneridae</taxon>
        <taxon>Pentapetalae</taxon>
        <taxon>asterids</taxon>
        <taxon>lamiids</taxon>
        <taxon>Lamiales</taxon>
        <taxon>Lamiaceae</taxon>
        <taxon>Nepetoideae</taxon>
        <taxon>Elsholtzieae</taxon>
        <taxon>Perilla</taxon>
    </lineage>
</organism>
<dbReference type="Proteomes" id="UP001190926">
    <property type="component" value="Unassembled WGS sequence"/>
</dbReference>
<feature type="domain" description="Malectin-like" evidence="3">
    <location>
        <begin position="28"/>
        <end position="351"/>
    </location>
</feature>
<proteinExistence type="predicted"/>
<feature type="signal peptide" evidence="2">
    <location>
        <begin position="1"/>
        <end position="19"/>
    </location>
</feature>
<sequence length="456" mass="50002">MSASVFLLWLVSIPLAIHALPQSRDYLLSCGSNAEIEEGSLKYVPDNDYISTGNTTTLTRTDILPRLQTLRFFPNANARKHCYTFPVIRGARYLVKTVYFYGGFDGGKVPPVFDQIIDGTKWTTVNTTEDFAGGGSSYYEVVVAAQSKSLSVCLARNQQTAAGSSPFISSVEVHYLESSVYNSTNFDRAMLMTVARSRFGSQDDEIISYPDDIYNRLWDSFKEEGSPFVSSQSKVNPTAFWNIPPEKAFASAVTASRGKNVTVKWPGFPLSSGFYYIGLYFQDNRSPSPYSWRVFDVEINGQMFFQNINATESGQGVVGTNWPLSGQTVLNLSPALNSPVGPLINAAEILQLLPFGSRTLARDAVAMEEVKKELGNPPEDWTGDPCMPLPHSWTGLSCTPGEPIRVLSLNLTGYGLSGKLSPSIARLTAITNIWLGDNKLSGKIPDLSPLKALETL</sequence>
<evidence type="ECO:0000256" key="2">
    <source>
        <dbReference type="SAM" id="SignalP"/>
    </source>
</evidence>
<protein>
    <submittedName>
        <fullName evidence="4">Leucine-rich repeat family protein</fullName>
    </submittedName>
</protein>
<dbReference type="GO" id="GO:0016020">
    <property type="term" value="C:membrane"/>
    <property type="evidence" value="ECO:0007669"/>
    <property type="project" value="UniProtKB-SubCell"/>
</dbReference>
<evidence type="ECO:0000313" key="5">
    <source>
        <dbReference type="Proteomes" id="UP001190926"/>
    </source>
</evidence>
<dbReference type="Gene3D" id="3.80.10.10">
    <property type="entry name" value="Ribonuclease Inhibitor"/>
    <property type="match status" value="1"/>
</dbReference>
<evidence type="ECO:0000259" key="3">
    <source>
        <dbReference type="Pfam" id="PF12819"/>
    </source>
</evidence>
<dbReference type="EMBL" id="SDAM02000167">
    <property type="protein sequence ID" value="KAH6825964.1"/>
    <property type="molecule type" value="Genomic_DNA"/>
</dbReference>
<dbReference type="AlphaFoldDB" id="A0AAD4J2X8"/>
<comment type="caution">
    <text evidence="4">The sequence shown here is derived from an EMBL/GenBank/DDBJ whole genome shotgun (WGS) entry which is preliminary data.</text>
</comment>
<comment type="subcellular location">
    <subcellularLocation>
        <location evidence="1">Membrane</location>
        <topology evidence="1">Single-pass membrane protein</topology>
    </subcellularLocation>
</comment>
<evidence type="ECO:0000256" key="1">
    <source>
        <dbReference type="ARBA" id="ARBA00004167"/>
    </source>
</evidence>
<name>A0AAD4J2X8_PERFH</name>
<dbReference type="PANTHER" id="PTHR45631">
    <property type="entry name" value="OS07G0107800 PROTEIN-RELATED"/>
    <property type="match status" value="1"/>
</dbReference>
<dbReference type="PANTHER" id="PTHR45631:SF45">
    <property type="entry name" value="LEUCINE-RICH REPEAT (LRR) FAMILY PROTEIN"/>
    <property type="match status" value="1"/>
</dbReference>
<reference evidence="4 5" key="1">
    <citation type="journal article" date="2021" name="Nat. Commun.">
        <title>Incipient diploidization of the medicinal plant Perilla within 10,000 years.</title>
        <authorList>
            <person name="Zhang Y."/>
            <person name="Shen Q."/>
            <person name="Leng L."/>
            <person name="Zhang D."/>
            <person name="Chen S."/>
            <person name="Shi Y."/>
            <person name="Ning Z."/>
            <person name="Chen S."/>
        </authorList>
    </citation>
    <scope>NUCLEOTIDE SEQUENCE [LARGE SCALE GENOMIC DNA]</scope>
    <source>
        <strain evidence="5">cv. PC099</strain>
    </source>
</reference>
<keyword evidence="5" id="KW-1185">Reference proteome</keyword>
<keyword evidence="2" id="KW-0732">Signal</keyword>
<dbReference type="SUPFAM" id="SSF52058">
    <property type="entry name" value="L domain-like"/>
    <property type="match status" value="1"/>
</dbReference>
<dbReference type="InterPro" id="IPR032675">
    <property type="entry name" value="LRR_dom_sf"/>
</dbReference>
<feature type="chain" id="PRO_5042171242" evidence="2">
    <location>
        <begin position="20"/>
        <end position="456"/>
    </location>
</feature>